<dbReference type="EMBL" id="MU007012">
    <property type="protein sequence ID" value="KAF2435812.1"/>
    <property type="molecule type" value="Genomic_DNA"/>
</dbReference>
<accession>A0A9P4P205</accession>
<evidence type="ECO:0000313" key="2">
    <source>
        <dbReference type="EMBL" id="KAF2435812.1"/>
    </source>
</evidence>
<dbReference type="AlphaFoldDB" id="A0A9P4P205"/>
<dbReference type="Proteomes" id="UP000800235">
    <property type="component" value="Unassembled WGS sequence"/>
</dbReference>
<evidence type="ECO:0000313" key="3">
    <source>
        <dbReference type="Proteomes" id="UP000800235"/>
    </source>
</evidence>
<name>A0A9P4P205_9PEZI</name>
<organism evidence="2 3">
    <name type="scientific">Tothia fuscella</name>
    <dbReference type="NCBI Taxonomy" id="1048955"/>
    <lineage>
        <taxon>Eukaryota</taxon>
        <taxon>Fungi</taxon>
        <taxon>Dikarya</taxon>
        <taxon>Ascomycota</taxon>
        <taxon>Pezizomycotina</taxon>
        <taxon>Dothideomycetes</taxon>
        <taxon>Pleosporomycetidae</taxon>
        <taxon>Venturiales</taxon>
        <taxon>Cylindrosympodiaceae</taxon>
        <taxon>Tothia</taxon>
    </lineage>
</organism>
<reference evidence="2" key="1">
    <citation type="journal article" date="2020" name="Stud. Mycol.">
        <title>101 Dothideomycetes genomes: a test case for predicting lifestyles and emergence of pathogens.</title>
        <authorList>
            <person name="Haridas S."/>
            <person name="Albert R."/>
            <person name="Binder M."/>
            <person name="Bloem J."/>
            <person name="Labutti K."/>
            <person name="Salamov A."/>
            <person name="Andreopoulos B."/>
            <person name="Baker S."/>
            <person name="Barry K."/>
            <person name="Bills G."/>
            <person name="Bluhm B."/>
            <person name="Cannon C."/>
            <person name="Castanera R."/>
            <person name="Culley D."/>
            <person name="Daum C."/>
            <person name="Ezra D."/>
            <person name="Gonzalez J."/>
            <person name="Henrissat B."/>
            <person name="Kuo A."/>
            <person name="Liang C."/>
            <person name="Lipzen A."/>
            <person name="Lutzoni F."/>
            <person name="Magnuson J."/>
            <person name="Mondo S."/>
            <person name="Nolan M."/>
            <person name="Ohm R."/>
            <person name="Pangilinan J."/>
            <person name="Park H.-J."/>
            <person name="Ramirez L."/>
            <person name="Alfaro M."/>
            <person name="Sun H."/>
            <person name="Tritt A."/>
            <person name="Yoshinaga Y."/>
            <person name="Zwiers L.-H."/>
            <person name="Turgeon B."/>
            <person name="Goodwin S."/>
            <person name="Spatafora J."/>
            <person name="Crous P."/>
            <person name="Grigoriev I."/>
        </authorList>
    </citation>
    <scope>NUCLEOTIDE SEQUENCE</scope>
    <source>
        <strain evidence="2">CBS 130266</strain>
    </source>
</reference>
<proteinExistence type="predicted"/>
<evidence type="ECO:0000256" key="1">
    <source>
        <dbReference type="SAM" id="SignalP"/>
    </source>
</evidence>
<sequence>MTYITFLAGSLLFTTLALAAPAAQDQSQSESSTCQTGTTVCIDLYNGCGGRTGGCYDSCRPTTYTAPPCDSSSTIYSSSPPIITSTGNDNKPTPALSELINAGLFAEKLAAPVVEALPSPTLLPQHTPPQVDPPPPVQPTPTTAVVNQLVDTVPLGPAVADVDAPINAAMITAAPDVPQRLPTIECGVKTSCWDAVSSMGPKCPRVRYGGCYDVCRGDPKTIFTPRPCKA</sequence>
<dbReference type="OrthoDB" id="3924764at2759"/>
<comment type="caution">
    <text evidence="2">The sequence shown here is derived from an EMBL/GenBank/DDBJ whole genome shotgun (WGS) entry which is preliminary data.</text>
</comment>
<keyword evidence="3" id="KW-1185">Reference proteome</keyword>
<keyword evidence="1" id="KW-0732">Signal</keyword>
<feature type="signal peptide" evidence="1">
    <location>
        <begin position="1"/>
        <end position="19"/>
    </location>
</feature>
<gene>
    <name evidence="2" type="ORF">EJ08DRAFT_290101</name>
</gene>
<feature type="chain" id="PRO_5040434633" evidence="1">
    <location>
        <begin position="20"/>
        <end position="230"/>
    </location>
</feature>
<protein>
    <submittedName>
        <fullName evidence="2">Uncharacterized protein</fullName>
    </submittedName>
</protein>